<evidence type="ECO:0000259" key="8">
    <source>
        <dbReference type="Pfam" id="PF00884"/>
    </source>
</evidence>
<evidence type="ECO:0000256" key="3">
    <source>
        <dbReference type="ARBA" id="ARBA00022475"/>
    </source>
</evidence>
<comment type="subcellular location">
    <subcellularLocation>
        <location evidence="1">Cell membrane</location>
        <topology evidence="1">Multi-pass membrane protein</topology>
    </subcellularLocation>
</comment>
<dbReference type="PANTHER" id="PTHR47371">
    <property type="entry name" value="LIPOTEICHOIC ACID SYNTHASE"/>
    <property type="match status" value="1"/>
</dbReference>
<dbReference type="Gene3D" id="3.40.720.10">
    <property type="entry name" value="Alkaline Phosphatase, subunit A"/>
    <property type="match status" value="1"/>
</dbReference>
<sequence length="591" mass="67429">MQKLRNSPFFTSKRTHLIFLILFPIFICGMTELGQMQSFGELLNFTFTRFGIMVFSTLLITAIFWFANFLVKRAWIGGVITAVLFYAFSCIEYYKYFISGAHFLFSDLAMTKNVADLTQFARLHFNPLLLLSLFLIAVYIVCLWLCDVRIERKFPVRGAISVLIGFITTVSLTVPALFAPVCTVFGIDNTYSYNAFSDEKRFANNNLITNFAVSINQQIASKVEEPQNYSEELVNSMLTDPDAEPVSEGNLVKPNIIFIMSESFGDFRQLEGMDVPKGTYDKLDEIKQEAFSGQAIVPTFGGNTVRTEFELMFGLPVKSLNNATIPHSLLPANVEQDTFAQMYKKEGYNTTYLHPFSSSFYGREEVYSEYGFDRLMFIDDLTVPVQKLRDYVDDDTVYRQSEQIMAETEGPDYIHITTMQNHQPYGSDDDTEVGLYLKGVKKSCEELQEFLNRLKESKEPTIVFFMGDHFPFFSPDSNIYADLGITADNCEILYSQTYLIWNNYGLTDEGLPAEDVSAFYLPHIIYRQASLPANEFTETILNVMKDEPVYSVASPKENNSQLLDTLTYDRTIGMGYSDEEVVNPFSRNIEK</sequence>
<evidence type="ECO:0000256" key="7">
    <source>
        <dbReference type="SAM" id="Phobius"/>
    </source>
</evidence>
<dbReference type="SUPFAM" id="SSF53649">
    <property type="entry name" value="Alkaline phosphatase-like"/>
    <property type="match status" value="1"/>
</dbReference>
<evidence type="ECO:0000256" key="4">
    <source>
        <dbReference type="ARBA" id="ARBA00022692"/>
    </source>
</evidence>
<dbReference type="InterPro" id="IPR050448">
    <property type="entry name" value="OpgB/LTA_synthase_biosynth"/>
</dbReference>
<gene>
    <name evidence="9" type="ORF">H8710_01775</name>
</gene>
<comment type="pathway">
    <text evidence="2">Cell wall biogenesis; lipoteichoic acid biosynthesis.</text>
</comment>
<feature type="domain" description="Sulfatase N-terminal" evidence="8">
    <location>
        <begin position="254"/>
        <end position="521"/>
    </location>
</feature>
<name>A0A926E3E2_9FIRM</name>
<evidence type="ECO:0000256" key="2">
    <source>
        <dbReference type="ARBA" id="ARBA00004936"/>
    </source>
</evidence>
<keyword evidence="5 7" id="KW-1133">Transmembrane helix</keyword>
<dbReference type="PANTHER" id="PTHR47371:SF3">
    <property type="entry name" value="PHOSPHOGLYCEROL TRANSFERASE I"/>
    <property type="match status" value="1"/>
</dbReference>
<accession>A0A926E3E2</accession>
<dbReference type="Pfam" id="PF00884">
    <property type="entry name" value="Sulfatase"/>
    <property type="match status" value="1"/>
</dbReference>
<dbReference type="AlphaFoldDB" id="A0A926E3E2"/>
<keyword evidence="10" id="KW-1185">Reference proteome</keyword>
<feature type="transmembrane region" description="Helical" evidence="7">
    <location>
        <begin position="52"/>
        <end position="71"/>
    </location>
</feature>
<dbReference type="CDD" id="cd16015">
    <property type="entry name" value="LTA_synthase"/>
    <property type="match status" value="1"/>
</dbReference>
<proteinExistence type="predicted"/>
<keyword evidence="4 7" id="KW-0812">Transmembrane</keyword>
<protein>
    <submittedName>
        <fullName evidence="9">LTA synthase family protein</fullName>
    </submittedName>
</protein>
<evidence type="ECO:0000256" key="5">
    <source>
        <dbReference type="ARBA" id="ARBA00022989"/>
    </source>
</evidence>
<feature type="transmembrane region" description="Helical" evidence="7">
    <location>
        <begin position="158"/>
        <end position="178"/>
    </location>
</feature>
<dbReference type="InterPro" id="IPR000917">
    <property type="entry name" value="Sulfatase_N"/>
</dbReference>
<dbReference type="EMBL" id="JACRSV010000001">
    <property type="protein sequence ID" value="MBC8558790.1"/>
    <property type="molecule type" value="Genomic_DNA"/>
</dbReference>
<keyword evidence="6 7" id="KW-0472">Membrane</keyword>
<feature type="transmembrane region" description="Helical" evidence="7">
    <location>
        <begin position="83"/>
        <end position="105"/>
    </location>
</feature>
<evidence type="ECO:0000313" key="9">
    <source>
        <dbReference type="EMBL" id="MBC8558790.1"/>
    </source>
</evidence>
<dbReference type="GO" id="GO:0005886">
    <property type="term" value="C:plasma membrane"/>
    <property type="evidence" value="ECO:0007669"/>
    <property type="project" value="UniProtKB-SubCell"/>
</dbReference>
<dbReference type="RefSeq" id="WP_249293675.1">
    <property type="nucleotide sequence ID" value="NZ_JACRSV010000001.1"/>
</dbReference>
<evidence type="ECO:0000313" key="10">
    <source>
        <dbReference type="Proteomes" id="UP000610760"/>
    </source>
</evidence>
<organism evidence="9 10">
    <name type="scientific">Fumia xinanensis</name>
    <dbReference type="NCBI Taxonomy" id="2763659"/>
    <lineage>
        <taxon>Bacteria</taxon>
        <taxon>Bacillati</taxon>
        <taxon>Bacillota</taxon>
        <taxon>Clostridia</taxon>
        <taxon>Eubacteriales</taxon>
        <taxon>Oscillospiraceae</taxon>
        <taxon>Fumia</taxon>
    </lineage>
</organism>
<keyword evidence="3" id="KW-1003">Cell membrane</keyword>
<evidence type="ECO:0000256" key="1">
    <source>
        <dbReference type="ARBA" id="ARBA00004651"/>
    </source>
</evidence>
<dbReference type="InterPro" id="IPR017850">
    <property type="entry name" value="Alkaline_phosphatase_core_sf"/>
</dbReference>
<comment type="caution">
    <text evidence="9">The sequence shown here is derived from an EMBL/GenBank/DDBJ whole genome shotgun (WGS) entry which is preliminary data.</text>
</comment>
<dbReference type="Proteomes" id="UP000610760">
    <property type="component" value="Unassembled WGS sequence"/>
</dbReference>
<evidence type="ECO:0000256" key="6">
    <source>
        <dbReference type="ARBA" id="ARBA00023136"/>
    </source>
</evidence>
<feature type="transmembrane region" description="Helical" evidence="7">
    <location>
        <begin position="125"/>
        <end position="146"/>
    </location>
</feature>
<reference evidence="9" key="1">
    <citation type="submission" date="2020-08" db="EMBL/GenBank/DDBJ databases">
        <title>Genome public.</title>
        <authorList>
            <person name="Liu C."/>
            <person name="Sun Q."/>
        </authorList>
    </citation>
    <scope>NUCLEOTIDE SEQUENCE</scope>
    <source>
        <strain evidence="9">NSJ-33</strain>
    </source>
</reference>